<keyword evidence="3" id="KW-1185">Reference proteome</keyword>
<dbReference type="AlphaFoldDB" id="A0AA37WUR6"/>
<reference evidence="3" key="1">
    <citation type="journal article" date="2019" name="Int. J. Syst. Evol. Microbiol.">
        <title>The Global Catalogue of Microorganisms (GCM) 10K type strain sequencing project: providing services to taxonomists for standard genome sequencing and annotation.</title>
        <authorList>
            <consortium name="The Broad Institute Genomics Platform"/>
            <consortium name="The Broad Institute Genome Sequencing Center for Infectious Disease"/>
            <person name="Wu L."/>
            <person name="Ma J."/>
        </authorList>
    </citation>
    <scope>NUCLEOTIDE SEQUENCE [LARGE SCALE GENOMIC DNA]</scope>
    <source>
        <strain evidence="3">NBRC 103632</strain>
    </source>
</reference>
<comment type="caution">
    <text evidence="2">The sequence shown here is derived from an EMBL/GenBank/DDBJ whole genome shotgun (WGS) entry which is preliminary data.</text>
</comment>
<feature type="compositionally biased region" description="Basic and acidic residues" evidence="1">
    <location>
        <begin position="1"/>
        <end position="10"/>
    </location>
</feature>
<proteinExistence type="predicted"/>
<dbReference type="EMBL" id="BSPL01000017">
    <property type="protein sequence ID" value="GLS71383.1"/>
    <property type="molecule type" value="Genomic_DNA"/>
</dbReference>
<feature type="region of interest" description="Disordered" evidence="1">
    <location>
        <begin position="1"/>
        <end position="68"/>
    </location>
</feature>
<evidence type="ECO:0000313" key="3">
    <source>
        <dbReference type="Proteomes" id="UP001157440"/>
    </source>
</evidence>
<evidence type="ECO:0000256" key="1">
    <source>
        <dbReference type="SAM" id="MobiDB-lite"/>
    </source>
</evidence>
<name>A0AA37WUR6_9HYPH</name>
<evidence type="ECO:0000313" key="2">
    <source>
        <dbReference type="EMBL" id="GLS71383.1"/>
    </source>
</evidence>
<accession>A0AA37WUR6</accession>
<organism evidence="2 3">
    <name type="scientific">Methylobacterium tardum</name>
    <dbReference type="NCBI Taxonomy" id="374432"/>
    <lineage>
        <taxon>Bacteria</taxon>
        <taxon>Pseudomonadati</taxon>
        <taxon>Pseudomonadota</taxon>
        <taxon>Alphaproteobacteria</taxon>
        <taxon>Hyphomicrobiales</taxon>
        <taxon>Methylobacteriaceae</taxon>
        <taxon>Methylobacterium</taxon>
    </lineage>
</organism>
<sequence length="68" mass="6875">MTNHADRSSPKDNVAPAGGTNASGSGEIGSQAGSPREDRDKPTGQANPQLSEAIDRATAAVGQDDGKR</sequence>
<dbReference type="Proteomes" id="UP001157440">
    <property type="component" value="Unassembled WGS sequence"/>
</dbReference>
<gene>
    <name evidence="2" type="ORF">GCM10007890_33960</name>
</gene>
<protein>
    <submittedName>
        <fullName evidence="2">Uncharacterized protein</fullName>
    </submittedName>
</protein>